<organism evidence="7 8">
    <name type="scientific">Cephalotrichum gorgonifer</name>
    <dbReference type="NCBI Taxonomy" id="2041049"/>
    <lineage>
        <taxon>Eukaryota</taxon>
        <taxon>Fungi</taxon>
        <taxon>Dikarya</taxon>
        <taxon>Ascomycota</taxon>
        <taxon>Pezizomycotina</taxon>
        <taxon>Sordariomycetes</taxon>
        <taxon>Hypocreomycetidae</taxon>
        <taxon>Microascales</taxon>
        <taxon>Microascaceae</taxon>
        <taxon>Cephalotrichum</taxon>
    </lineage>
</organism>
<protein>
    <submittedName>
        <fullName evidence="7">Related to nicotinamide mononucleotide permease</fullName>
    </submittedName>
</protein>
<evidence type="ECO:0000313" key="8">
    <source>
        <dbReference type="Proteomes" id="UP001187682"/>
    </source>
</evidence>
<evidence type="ECO:0000256" key="1">
    <source>
        <dbReference type="ARBA" id="ARBA00004141"/>
    </source>
</evidence>
<keyword evidence="4 6" id="KW-1133">Transmembrane helix</keyword>
<name>A0AAE8N5R7_9PEZI</name>
<keyword evidence="2" id="KW-0813">Transport</keyword>
<dbReference type="Pfam" id="PF07690">
    <property type="entry name" value="MFS_1"/>
    <property type="match status" value="1"/>
</dbReference>
<evidence type="ECO:0000256" key="2">
    <source>
        <dbReference type="ARBA" id="ARBA00022448"/>
    </source>
</evidence>
<dbReference type="PANTHER" id="PTHR43791">
    <property type="entry name" value="PERMEASE-RELATED"/>
    <property type="match status" value="1"/>
</dbReference>
<feature type="transmembrane region" description="Helical" evidence="6">
    <location>
        <begin position="661"/>
        <end position="677"/>
    </location>
</feature>
<keyword evidence="3 6" id="KW-0812">Transmembrane</keyword>
<dbReference type="InterPro" id="IPR014752">
    <property type="entry name" value="Arrestin-like_C"/>
</dbReference>
<gene>
    <name evidence="7" type="ORF">DNG_09464</name>
</gene>
<evidence type="ECO:0000256" key="5">
    <source>
        <dbReference type="ARBA" id="ARBA00023136"/>
    </source>
</evidence>
<accession>A0AAE8N5R7</accession>
<keyword evidence="8" id="KW-1185">Reference proteome</keyword>
<evidence type="ECO:0000256" key="4">
    <source>
        <dbReference type="ARBA" id="ARBA00022989"/>
    </source>
</evidence>
<feature type="transmembrane region" description="Helical" evidence="6">
    <location>
        <begin position="607"/>
        <end position="627"/>
    </location>
</feature>
<sequence length="767" mass="84097">MPRTGTVSNGLLGIRLDGPGTYSPGDVVCGVLFRQSHVVAINARLTISLQGRSKVKITRSTQNGNHYYRSRFSFFDNSATLQTVFDGPLHIEAGRGSSGGAAWPFAVTIPLSVDRRVLVRGGSQKESFSPLDEDVPLPDSFYGGKSGFSGEFDAFIEYILLAELNVSGQGSTSTHVATQPVIIRAPRPCPLVDDFVPKLRWMDWCARSHRLVPGMHDAKLSFSQKTQQALGSKKVPSFTCRVQVEMPTLLQLENPVSVPVLIRALPSWGRTSEIIQNVPQNIKLVSLTIDIVACTEVCAAGTFLVHNDTANQSTNICAGASILALGGEIVIPCRDDIPALDVGNILGLQVSSNALTDFFLDDVGITQNQYNVGQQLLSAGIIILEIPSNVILYRVGPSLWIGGQIVAWGLIATFQAFQKGLPAYLITRLLLGFGEAGFIPASLFTMTRWYKRSETSKRFSIFFLGNMLASALSGLAAFGILRMRGIAGLAGWQWLFLLEGIFTVLVGSVFLATFPKTTSNPESLLRFRYFSERESMILTERVLRDDPSKAQARRNISWKELRAVLINWRLIPHIGLTITGIAPSSAFSSYAPTLVTGFGFDRLQSNALVSVGYWIHLFVLLFWGWAADKFRVRGLWVSLGLLLLLVFNIGNLSLIESNDEIRRFIVLAATIGVSWPWHPVNGAWLSLNTKTAGERSITMAIHIMAANSAGLVGKQIFREEDAPVYRRAWTQIVALAAAAVGFSLLANLQYYLGNGRKFSRTGLPYQY</sequence>
<dbReference type="Proteomes" id="UP001187682">
    <property type="component" value="Unassembled WGS sequence"/>
</dbReference>
<dbReference type="InterPro" id="IPR011701">
    <property type="entry name" value="MFS"/>
</dbReference>
<comment type="subcellular location">
    <subcellularLocation>
        <location evidence="1">Membrane</location>
        <topology evidence="1">Multi-pass membrane protein</topology>
    </subcellularLocation>
</comment>
<dbReference type="PANTHER" id="PTHR43791:SF32">
    <property type="entry name" value="MAJOR FACILITATOR SUPERFAMILY (MFS) PROFILE DOMAIN-CONTAINING PROTEIN"/>
    <property type="match status" value="1"/>
</dbReference>
<dbReference type="GO" id="GO:0016020">
    <property type="term" value="C:membrane"/>
    <property type="evidence" value="ECO:0007669"/>
    <property type="project" value="UniProtKB-SubCell"/>
</dbReference>
<keyword evidence="5 6" id="KW-0472">Membrane</keyword>
<dbReference type="AlphaFoldDB" id="A0AAE8N5R7"/>
<dbReference type="SUPFAM" id="SSF103473">
    <property type="entry name" value="MFS general substrate transporter"/>
    <property type="match status" value="1"/>
</dbReference>
<evidence type="ECO:0000256" key="3">
    <source>
        <dbReference type="ARBA" id="ARBA00022692"/>
    </source>
</evidence>
<dbReference type="GO" id="GO:0022857">
    <property type="term" value="F:transmembrane transporter activity"/>
    <property type="evidence" value="ECO:0007669"/>
    <property type="project" value="InterPro"/>
</dbReference>
<dbReference type="EMBL" id="ONZQ02000017">
    <property type="protein sequence ID" value="SPO06770.1"/>
    <property type="molecule type" value="Genomic_DNA"/>
</dbReference>
<feature type="transmembrane region" description="Helical" evidence="6">
    <location>
        <begin position="633"/>
        <end position="654"/>
    </location>
</feature>
<dbReference type="InterPro" id="IPR036259">
    <property type="entry name" value="MFS_trans_sf"/>
</dbReference>
<feature type="transmembrane region" description="Helical" evidence="6">
    <location>
        <begin position="423"/>
        <end position="447"/>
    </location>
</feature>
<evidence type="ECO:0000256" key="6">
    <source>
        <dbReference type="SAM" id="Phobius"/>
    </source>
</evidence>
<feature type="transmembrane region" description="Helical" evidence="6">
    <location>
        <begin position="729"/>
        <end position="752"/>
    </location>
</feature>
<proteinExistence type="predicted"/>
<dbReference type="Gene3D" id="2.60.40.640">
    <property type="match status" value="1"/>
</dbReference>
<reference evidence="7" key="1">
    <citation type="submission" date="2018-03" db="EMBL/GenBank/DDBJ databases">
        <authorList>
            <person name="Guldener U."/>
        </authorList>
    </citation>
    <scope>NUCLEOTIDE SEQUENCE</scope>
</reference>
<dbReference type="Gene3D" id="1.20.1250.20">
    <property type="entry name" value="MFS general substrate transporter like domains"/>
    <property type="match status" value="2"/>
</dbReference>
<feature type="transmembrane region" description="Helical" evidence="6">
    <location>
        <begin position="459"/>
        <end position="480"/>
    </location>
</feature>
<feature type="transmembrane region" description="Helical" evidence="6">
    <location>
        <begin position="492"/>
        <end position="514"/>
    </location>
</feature>
<evidence type="ECO:0000313" key="7">
    <source>
        <dbReference type="EMBL" id="SPO06770.1"/>
    </source>
</evidence>
<comment type="caution">
    <text evidence="7">The sequence shown here is derived from an EMBL/GenBank/DDBJ whole genome shotgun (WGS) entry which is preliminary data.</text>
</comment>